<feature type="transmembrane region" description="Helical" evidence="2">
    <location>
        <begin position="71"/>
        <end position="90"/>
    </location>
</feature>
<feature type="compositionally biased region" description="Low complexity" evidence="1">
    <location>
        <begin position="15"/>
        <end position="28"/>
    </location>
</feature>
<protein>
    <submittedName>
        <fullName evidence="3">Uncharacterized protein</fullName>
    </submittedName>
</protein>
<evidence type="ECO:0000256" key="2">
    <source>
        <dbReference type="SAM" id="Phobius"/>
    </source>
</evidence>
<keyword evidence="2" id="KW-0472">Membrane</keyword>
<evidence type="ECO:0000313" key="3">
    <source>
        <dbReference type="EMBL" id="KAJ1257166.1"/>
    </source>
</evidence>
<dbReference type="EMBL" id="MU629440">
    <property type="protein sequence ID" value="KAJ1257166.1"/>
    <property type="molecule type" value="Genomic_DNA"/>
</dbReference>
<keyword evidence="2" id="KW-0812">Transmembrane</keyword>
<feature type="region of interest" description="Disordered" evidence="1">
    <location>
        <begin position="1"/>
        <end position="55"/>
    </location>
</feature>
<keyword evidence="2" id="KW-1133">Transmembrane helix</keyword>
<proteinExistence type="predicted"/>
<evidence type="ECO:0000256" key="1">
    <source>
        <dbReference type="SAM" id="MobiDB-lite"/>
    </source>
</evidence>
<reference evidence="3 4" key="1">
    <citation type="submission" date="2022-10" db="EMBL/GenBank/DDBJ databases">
        <title>WGS assembly of Paspalum vaginatum 540-79.</title>
        <authorList>
            <person name="Sun G."/>
            <person name="Wase N."/>
            <person name="Shu S."/>
            <person name="Jenkins J."/>
            <person name="Zhou B."/>
            <person name="Torres-Rodriguez J."/>
            <person name="Chen C."/>
            <person name="Sandor L."/>
            <person name="Plott C."/>
            <person name="Yoshinga Y."/>
            <person name="Daum C."/>
            <person name="Qi P."/>
            <person name="Barry K."/>
            <person name="Lipzen A."/>
            <person name="Berry L."/>
            <person name="Pedersen C."/>
            <person name="Gottilla T."/>
            <person name="Foltz A."/>
            <person name="Yu H."/>
            <person name="O'Malley R."/>
            <person name="Zhang C."/>
            <person name="Devos K."/>
            <person name="Sigmon B."/>
            <person name="Yu B."/>
            <person name="Obata T."/>
            <person name="Schmutz J."/>
            <person name="Schnable J."/>
        </authorList>
    </citation>
    <scope>NUCLEOTIDE SEQUENCE [LARGE SCALE GENOMIC DNA]</scope>
    <source>
        <strain evidence="4">cv. 540-79</strain>
    </source>
</reference>
<gene>
    <name evidence="3" type="ORF">BS78_K195900</name>
</gene>
<organism evidence="3 4">
    <name type="scientific">Paspalum vaginatum</name>
    <name type="common">seashore paspalum</name>
    <dbReference type="NCBI Taxonomy" id="158149"/>
    <lineage>
        <taxon>Eukaryota</taxon>
        <taxon>Viridiplantae</taxon>
        <taxon>Streptophyta</taxon>
        <taxon>Embryophyta</taxon>
        <taxon>Tracheophyta</taxon>
        <taxon>Spermatophyta</taxon>
        <taxon>Magnoliopsida</taxon>
        <taxon>Liliopsida</taxon>
        <taxon>Poales</taxon>
        <taxon>Poaceae</taxon>
        <taxon>PACMAD clade</taxon>
        <taxon>Panicoideae</taxon>
        <taxon>Andropogonodae</taxon>
        <taxon>Paspaleae</taxon>
        <taxon>Paspalinae</taxon>
        <taxon>Paspalum</taxon>
    </lineage>
</organism>
<evidence type="ECO:0000313" key="4">
    <source>
        <dbReference type="Proteomes" id="UP001164776"/>
    </source>
</evidence>
<accession>A0A9W7XDW8</accession>
<dbReference type="Proteomes" id="UP001164776">
    <property type="component" value="Unassembled WGS sequence"/>
</dbReference>
<comment type="caution">
    <text evidence="3">The sequence shown here is derived from an EMBL/GenBank/DDBJ whole genome shotgun (WGS) entry which is preliminary data.</text>
</comment>
<keyword evidence="4" id="KW-1185">Reference proteome</keyword>
<sequence length="101" mass="11028">MAAHAQSPRPPMRPRTPLLPISLPPSNSKIQSPRGPPTAAGCLRPLPEGGRRRGQTCCSSAQRAHLRSPRFFPLFVSALPAWLLIADWFLHTACYSSSRGD</sequence>
<name>A0A9W7XDW8_9POAL</name>
<dbReference type="AlphaFoldDB" id="A0A9W7XDW8"/>